<proteinExistence type="inferred from homology"/>
<dbReference type="STRING" id="1179773.BN6_65900"/>
<dbReference type="EC" id="6.1.1.1" evidence="11"/>
<comment type="similarity">
    <text evidence="10 11">Belongs to the class-I aminoacyl-tRNA synthetase family. TyrS type 1 subfamily.</text>
</comment>
<dbReference type="InterPro" id="IPR024088">
    <property type="entry name" value="Tyr-tRNA-ligase_bac-type"/>
</dbReference>
<feature type="short sequence motif" description="'HIGH' region" evidence="11">
    <location>
        <begin position="93"/>
        <end position="102"/>
    </location>
</feature>
<comment type="catalytic activity">
    <reaction evidence="9 11">
        <text>tRNA(Tyr) + L-tyrosine + ATP = L-tyrosyl-tRNA(Tyr) + AMP + diphosphate + H(+)</text>
        <dbReference type="Rhea" id="RHEA:10220"/>
        <dbReference type="Rhea" id="RHEA-COMP:9706"/>
        <dbReference type="Rhea" id="RHEA-COMP:9707"/>
        <dbReference type="ChEBI" id="CHEBI:15378"/>
        <dbReference type="ChEBI" id="CHEBI:30616"/>
        <dbReference type="ChEBI" id="CHEBI:33019"/>
        <dbReference type="ChEBI" id="CHEBI:58315"/>
        <dbReference type="ChEBI" id="CHEBI:78442"/>
        <dbReference type="ChEBI" id="CHEBI:78536"/>
        <dbReference type="ChEBI" id="CHEBI:456215"/>
        <dbReference type="EC" id="6.1.1.1"/>
    </reaction>
</comment>
<feature type="short sequence motif" description="'KMSKS' region" evidence="11">
    <location>
        <begin position="283"/>
        <end position="287"/>
    </location>
</feature>
<keyword evidence="2 11" id="KW-0963">Cytoplasm</keyword>
<keyword evidence="15" id="KW-1185">Reference proteome</keyword>
<dbReference type="Gene3D" id="3.10.290.10">
    <property type="entry name" value="RNA-binding S4 domain"/>
    <property type="match status" value="1"/>
</dbReference>
<dbReference type="EMBL" id="HE804045">
    <property type="protein sequence ID" value="CCH33827.1"/>
    <property type="molecule type" value="Genomic_DNA"/>
</dbReference>
<evidence type="ECO:0000256" key="11">
    <source>
        <dbReference type="HAMAP-Rule" id="MF_02006"/>
    </source>
</evidence>
<evidence type="ECO:0000256" key="1">
    <source>
        <dbReference type="ARBA" id="ARBA00004496"/>
    </source>
</evidence>
<comment type="subunit">
    <text evidence="11">Homodimer.</text>
</comment>
<dbReference type="NCBIfam" id="TIGR00234">
    <property type="entry name" value="tyrS"/>
    <property type="match status" value="1"/>
</dbReference>
<gene>
    <name evidence="11 14" type="primary">tyrS</name>
    <name evidence="14" type="ordered locus">BN6_65900</name>
</gene>
<evidence type="ECO:0000256" key="5">
    <source>
        <dbReference type="ARBA" id="ARBA00022840"/>
    </source>
</evidence>
<organism evidence="14 15">
    <name type="scientific">Saccharothrix espanaensis (strain ATCC 51144 / DSM 44229 / JCM 9112 / NBRC 15066 / NRRL 15764)</name>
    <dbReference type="NCBI Taxonomy" id="1179773"/>
    <lineage>
        <taxon>Bacteria</taxon>
        <taxon>Bacillati</taxon>
        <taxon>Actinomycetota</taxon>
        <taxon>Actinomycetes</taxon>
        <taxon>Pseudonocardiales</taxon>
        <taxon>Pseudonocardiaceae</taxon>
        <taxon>Saccharothrix</taxon>
    </lineage>
</organism>
<dbReference type="FunFam" id="3.10.290.10:FF:000014">
    <property type="entry name" value="Tyrosine--tRNA ligase"/>
    <property type="match status" value="1"/>
</dbReference>
<evidence type="ECO:0000256" key="2">
    <source>
        <dbReference type="ARBA" id="ARBA00022490"/>
    </source>
</evidence>
<accession>K0K8F4</accession>
<evidence type="ECO:0000313" key="14">
    <source>
        <dbReference type="EMBL" id="CCH33827.1"/>
    </source>
</evidence>
<keyword evidence="6 12" id="KW-0694">RNA-binding</keyword>
<keyword evidence="3 11" id="KW-0436">Ligase</keyword>
<evidence type="ECO:0000256" key="7">
    <source>
        <dbReference type="ARBA" id="ARBA00022917"/>
    </source>
</evidence>
<evidence type="ECO:0000256" key="12">
    <source>
        <dbReference type="PROSITE-ProRule" id="PRU00182"/>
    </source>
</evidence>
<dbReference type="SUPFAM" id="SSF52374">
    <property type="entry name" value="Nucleotidylyl transferase"/>
    <property type="match status" value="1"/>
</dbReference>
<dbReference type="HAMAP" id="MF_02006">
    <property type="entry name" value="Tyr_tRNA_synth_type1"/>
    <property type="match status" value="1"/>
</dbReference>
<dbReference type="PATRIC" id="fig|1179773.3.peg.6639"/>
<keyword evidence="8 11" id="KW-0030">Aminoacyl-tRNA synthetase</keyword>
<dbReference type="HOGENOM" id="CLU_024003_0_2_11"/>
<dbReference type="Gene3D" id="1.10.240.10">
    <property type="entry name" value="Tyrosyl-Transfer RNA Synthetase"/>
    <property type="match status" value="1"/>
</dbReference>
<keyword evidence="4 11" id="KW-0547">Nucleotide-binding</keyword>
<dbReference type="KEGG" id="sesp:BN6_65900"/>
<dbReference type="GO" id="GO:0006437">
    <property type="term" value="P:tyrosyl-tRNA aminoacylation"/>
    <property type="evidence" value="ECO:0007669"/>
    <property type="project" value="UniProtKB-UniRule"/>
</dbReference>
<dbReference type="GO" id="GO:0004831">
    <property type="term" value="F:tyrosine-tRNA ligase activity"/>
    <property type="evidence" value="ECO:0007669"/>
    <property type="project" value="UniProtKB-UniRule"/>
</dbReference>
<dbReference type="CDD" id="cd00165">
    <property type="entry name" value="S4"/>
    <property type="match status" value="1"/>
</dbReference>
<dbReference type="InterPro" id="IPR036986">
    <property type="entry name" value="S4_RNA-bd_sf"/>
</dbReference>
<dbReference type="PANTHER" id="PTHR11766:SF0">
    <property type="entry name" value="TYROSINE--TRNA LIGASE, MITOCHONDRIAL"/>
    <property type="match status" value="1"/>
</dbReference>
<dbReference type="InterPro" id="IPR002305">
    <property type="entry name" value="aa-tRNA-synth_Ic"/>
</dbReference>
<evidence type="ECO:0000256" key="8">
    <source>
        <dbReference type="ARBA" id="ARBA00023146"/>
    </source>
</evidence>
<dbReference type="Pfam" id="PF22421">
    <property type="entry name" value="SYY_C-terminal"/>
    <property type="match status" value="1"/>
</dbReference>
<dbReference type="PROSITE" id="PS50889">
    <property type="entry name" value="S4"/>
    <property type="match status" value="1"/>
</dbReference>
<name>K0K8F4_SACES</name>
<feature type="binding site" evidence="11">
    <location>
        <position position="227"/>
    </location>
    <ligand>
        <name>L-tyrosine</name>
        <dbReference type="ChEBI" id="CHEBI:58315"/>
    </ligand>
</feature>
<dbReference type="InterPro" id="IPR054608">
    <property type="entry name" value="SYY-like_C"/>
</dbReference>
<dbReference type="CDD" id="cd00805">
    <property type="entry name" value="TyrRS_core"/>
    <property type="match status" value="1"/>
</dbReference>
<evidence type="ECO:0000256" key="4">
    <source>
        <dbReference type="ARBA" id="ARBA00022741"/>
    </source>
</evidence>
<dbReference type="PRINTS" id="PR01040">
    <property type="entry name" value="TRNASYNTHTYR"/>
</dbReference>
<reference evidence="14 15" key="1">
    <citation type="journal article" date="2012" name="BMC Genomics">
        <title>Complete genome sequence of Saccharothrix espanaensis DSM 44229T and comparison to the other completely sequenced Pseudonocardiaceae.</title>
        <authorList>
            <person name="Strobel T."/>
            <person name="Al-Dilaimi A."/>
            <person name="Blom J."/>
            <person name="Gessner A."/>
            <person name="Kalinowski J."/>
            <person name="Luzhetska M."/>
            <person name="Puhler A."/>
            <person name="Szczepanowski R."/>
            <person name="Bechthold A."/>
            <person name="Ruckert C."/>
        </authorList>
    </citation>
    <scope>NUCLEOTIDE SEQUENCE [LARGE SCALE GENOMIC DNA]</scope>
    <source>
        <strain evidence="15">ATCC 51144 / DSM 44229 / JCM 9112 / NBRC 15066 / NRRL 15764</strain>
    </source>
</reference>
<dbReference type="GO" id="GO:0003723">
    <property type="term" value="F:RNA binding"/>
    <property type="evidence" value="ECO:0007669"/>
    <property type="project" value="UniProtKB-KW"/>
</dbReference>
<dbReference type="SUPFAM" id="SSF55174">
    <property type="entry name" value="Alpha-L RNA-binding motif"/>
    <property type="match status" value="1"/>
</dbReference>
<sequence length="476" mass="52511">MGRWTARGSRSGYVIGRVLSAVRYPPDTSNTPRLPVTPARSNSFDLVRENDLVSEHILDELSWRGLIAQSTDLDALRKDLDAGPLTLYAGFDPTAPSLHAGNLVPLLMLRRFQRAGHRPIVLAGGATGMIGDPRDSAERSLNTLDTVAEWAGRIRGQLERFVEFDDSDTGAIVVNNLDWTGDVSVLEFLRDVGKHFSINVMLARETVKRRLEGDGMSYTEFSYLLLQSHDYLQLNRKYGTRLQVGGSDQWGNIIGGVDLVRKVDGKPVHALTAPLVTDAEGRKFGKSTGGGNVWLDPEMTSPYAWYQYFVNVGDADVLRYLRLFTFLSQEEIAELERQTTEAPHLRAAQKKLAEEFTDLVHGERETQQVITASQALFGRGELRELDLSTLEAAMAEAPTGEVRLADAPTIVDLLVNSGLADSNGAARRTVKEGGAYVNNTKVTDEAWVPAKDDLLHGSWLVVRRGKRNTAGVRVQL</sequence>
<dbReference type="FunFam" id="1.10.240.10:FF:000001">
    <property type="entry name" value="Tyrosine--tRNA ligase"/>
    <property type="match status" value="1"/>
</dbReference>
<dbReference type="Pfam" id="PF00579">
    <property type="entry name" value="tRNA-synt_1b"/>
    <property type="match status" value="1"/>
</dbReference>
<dbReference type="Gene3D" id="3.40.50.620">
    <property type="entry name" value="HUPs"/>
    <property type="match status" value="1"/>
</dbReference>
<keyword evidence="7 11" id="KW-0648">Protein biosynthesis</keyword>
<dbReference type="GO" id="GO:0042803">
    <property type="term" value="F:protein homodimerization activity"/>
    <property type="evidence" value="ECO:0007669"/>
    <property type="project" value="UniProtKB-ARBA"/>
</dbReference>
<dbReference type="FunFam" id="3.40.50.620:FF:000008">
    <property type="entry name" value="Tyrosine--tRNA ligase"/>
    <property type="match status" value="1"/>
</dbReference>
<feature type="binding site" evidence="11">
    <location>
        <position position="286"/>
    </location>
    <ligand>
        <name>ATP</name>
        <dbReference type="ChEBI" id="CHEBI:30616"/>
    </ligand>
</feature>
<dbReference type="PROSITE" id="PS00178">
    <property type="entry name" value="AA_TRNA_LIGASE_I"/>
    <property type="match status" value="1"/>
</dbReference>
<evidence type="ECO:0000259" key="13">
    <source>
        <dbReference type="Pfam" id="PF22421"/>
    </source>
</evidence>
<feature type="binding site" evidence="11">
    <location>
        <position position="88"/>
    </location>
    <ligand>
        <name>L-tyrosine</name>
        <dbReference type="ChEBI" id="CHEBI:58315"/>
    </ligand>
</feature>
<feature type="domain" description="Tyrosine--tRNA ligase SYY-like C-terminal" evidence="13">
    <location>
        <begin position="391"/>
        <end position="468"/>
    </location>
</feature>
<dbReference type="InterPro" id="IPR001412">
    <property type="entry name" value="aa-tRNA-synth_I_CS"/>
</dbReference>
<evidence type="ECO:0000313" key="15">
    <source>
        <dbReference type="Proteomes" id="UP000006281"/>
    </source>
</evidence>
<dbReference type="InterPro" id="IPR014729">
    <property type="entry name" value="Rossmann-like_a/b/a_fold"/>
</dbReference>
<evidence type="ECO:0000256" key="10">
    <source>
        <dbReference type="ARBA" id="ARBA00060965"/>
    </source>
</evidence>
<evidence type="ECO:0000256" key="9">
    <source>
        <dbReference type="ARBA" id="ARBA00048248"/>
    </source>
</evidence>
<dbReference type="GO" id="GO:0005524">
    <property type="term" value="F:ATP binding"/>
    <property type="evidence" value="ECO:0007669"/>
    <property type="project" value="UniProtKB-UniRule"/>
</dbReference>
<keyword evidence="5 11" id="KW-0067">ATP-binding</keyword>
<evidence type="ECO:0000256" key="6">
    <source>
        <dbReference type="ARBA" id="ARBA00022884"/>
    </source>
</evidence>
<feature type="binding site" evidence="11">
    <location>
        <position position="223"/>
    </location>
    <ligand>
        <name>L-tyrosine</name>
        <dbReference type="ChEBI" id="CHEBI:58315"/>
    </ligand>
</feature>
<protein>
    <recommendedName>
        <fullName evidence="11">Tyrosine--tRNA ligase</fullName>
        <ecNumber evidence="11">6.1.1.1</ecNumber>
    </recommendedName>
    <alternativeName>
        <fullName evidence="11">Tyrosyl-tRNA synthetase</fullName>
        <shortName evidence="11">TyrRS</shortName>
    </alternativeName>
</protein>
<dbReference type="Proteomes" id="UP000006281">
    <property type="component" value="Chromosome"/>
</dbReference>
<dbReference type="InterPro" id="IPR002307">
    <property type="entry name" value="Tyr-tRNA-ligase"/>
</dbReference>
<dbReference type="InterPro" id="IPR024107">
    <property type="entry name" value="Tyr-tRNA-ligase_bac_1"/>
</dbReference>
<comment type="function">
    <text evidence="11">Catalyzes the attachment of tyrosine to tRNA(Tyr) in a two-step reaction: tyrosine is first activated by ATP to form Tyr-AMP and then transferred to the acceptor end of tRNA(Tyr).</text>
</comment>
<dbReference type="GO" id="GO:0005829">
    <property type="term" value="C:cytosol"/>
    <property type="evidence" value="ECO:0007669"/>
    <property type="project" value="TreeGrafter"/>
</dbReference>
<comment type="subcellular location">
    <subcellularLocation>
        <location evidence="1 11">Cytoplasm</location>
    </subcellularLocation>
</comment>
<dbReference type="PANTHER" id="PTHR11766">
    <property type="entry name" value="TYROSYL-TRNA SYNTHETASE"/>
    <property type="match status" value="1"/>
</dbReference>
<dbReference type="eggNOG" id="COG0162">
    <property type="taxonomic scope" value="Bacteria"/>
</dbReference>
<evidence type="ECO:0000256" key="3">
    <source>
        <dbReference type="ARBA" id="ARBA00022598"/>
    </source>
</evidence>
<dbReference type="AlphaFoldDB" id="K0K8F4"/>